<proteinExistence type="predicted"/>
<dbReference type="SUPFAM" id="SSF101082">
    <property type="entry name" value="Typo IV secretion system protein TraC"/>
    <property type="match status" value="1"/>
</dbReference>
<organism evidence="3 4">
    <name type="scientific">Geomonas paludis</name>
    <dbReference type="NCBI Taxonomy" id="2740185"/>
    <lineage>
        <taxon>Bacteria</taxon>
        <taxon>Pseudomonadati</taxon>
        <taxon>Thermodesulfobacteriota</taxon>
        <taxon>Desulfuromonadia</taxon>
        <taxon>Geobacterales</taxon>
        <taxon>Geobacteraceae</taxon>
        <taxon>Geomonas</taxon>
    </lineage>
</organism>
<feature type="signal peptide" evidence="2">
    <location>
        <begin position="1"/>
        <end position="25"/>
    </location>
</feature>
<evidence type="ECO:0000256" key="2">
    <source>
        <dbReference type="SAM" id="SignalP"/>
    </source>
</evidence>
<dbReference type="Proteomes" id="UP000568888">
    <property type="component" value="Unassembled WGS sequence"/>
</dbReference>
<name>A0A6V8MU27_9BACT</name>
<dbReference type="NCBIfam" id="TIGR02780">
    <property type="entry name" value="TrbJ_Ti"/>
    <property type="match status" value="1"/>
</dbReference>
<gene>
    <name evidence="3" type="ORF">GMPD_15290</name>
</gene>
<feature type="chain" id="PRO_5028308068" description="Conjugal transfer protein TrbJ" evidence="2">
    <location>
        <begin position="26"/>
        <end position="250"/>
    </location>
</feature>
<accession>A0A6V8MU27</accession>
<dbReference type="InterPro" id="IPR014147">
    <property type="entry name" value="T4SS_TrbJ"/>
</dbReference>
<dbReference type="RefSeq" id="WP_183346460.1">
    <property type="nucleotide sequence ID" value="NZ_BLXY01000002.1"/>
</dbReference>
<evidence type="ECO:0000313" key="4">
    <source>
        <dbReference type="Proteomes" id="UP000568888"/>
    </source>
</evidence>
<dbReference type="AlphaFoldDB" id="A0A6V8MU27"/>
<evidence type="ECO:0000313" key="3">
    <source>
        <dbReference type="EMBL" id="GFO63610.1"/>
    </source>
</evidence>
<feature type="coiled-coil region" evidence="1">
    <location>
        <begin position="50"/>
        <end position="77"/>
    </location>
</feature>
<evidence type="ECO:0000256" key="1">
    <source>
        <dbReference type="SAM" id="Coils"/>
    </source>
</evidence>
<dbReference type="EMBL" id="BLXY01000002">
    <property type="protein sequence ID" value="GFO63610.1"/>
    <property type="molecule type" value="Genomic_DNA"/>
</dbReference>
<keyword evidence="2" id="KW-0732">Signal</keyword>
<sequence length="250" mass="28154">MIKRLLFLCLLLALLQIAFPHSAQAVLGVGDIVFDPAAFQRQLINYILSLDQYSLQTEQYATQMQQLRNEYANLHNLGYQIDLSNLNQMQRVMASSIGISNDFSKMQGQFQELYPDFKTYQGQKSSDYAKQSVEWSKKNQQNAYDILTVTTKLQESMARDQKTLKYLSGRSDSASGTKDLLQNMNQLLIIQTKQLMQLQQLISTTAKADAAYLAEKASNGEAASSASKDLFRDWGKKGARAVKPNPGFLK</sequence>
<comment type="caution">
    <text evidence="3">The sequence shown here is derived from an EMBL/GenBank/DDBJ whole genome shotgun (WGS) entry which is preliminary data.</text>
</comment>
<reference evidence="4" key="1">
    <citation type="submission" date="2020-06" db="EMBL/GenBank/DDBJ databases">
        <title>Draft genomic sequecing of Geomonas sp. Red736.</title>
        <authorList>
            <person name="Itoh H."/>
            <person name="Xu Z.X."/>
            <person name="Ushijima N."/>
            <person name="Masuda Y."/>
            <person name="Shiratori Y."/>
            <person name="Senoo K."/>
        </authorList>
    </citation>
    <scope>NUCLEOTIDE SEQUENCE [LARGE SCALE GENOMIC DNA]</scope>
    <source>
        <strain evidence="4">Red736</strain>
    </source>
</reference>
<evidence type="ECO:0008006" key="5">
    <source>
        <dbReference type="Google" id="ProtNLM"/>
    </source>
</evidence>
<protein>
    <recommendedName>
        <fullName evidence="5">Conjugal transfer protein TrbJ</fullName>
    </recommendedName>
</protein>
<keyword evidence="1" id="KW-0175">Coiled coil</keyword>